<protein>
    <recommendedName>
        <fullName evidence="1">Uracil-DNA glycosylase-like domain-containing protein</fullName>
    </recommendedName>
</protein>
<dbReference type="AlphaFoldDB" id="A0A9W5Y650"/>
<accession>A0A9W5Y650</accession>
<dbReference type="CDD" id="cd10035">
    <property type="entry name" value="UDG_like"/>
    <property type="match status" value="1"/>
</dbReference>
<dbReference type="InterPro" id="IPR036895">
    <property type="entry name" value="Uracil-DNA_glycosylase-like_sf"/>
</dbReference>
<reference evidence="2" key="1">
    <citation type="journal article" date="2023" name="Int. J. Syst. Evol. Microbiol.">
        <title>&lt;i&gt;Clostridium folliculivorans&lt;/i&gt; sp. nov., isolated from soil samples of an organic paddy in Japan.</title>
        <authorList>
            <person name="Tazawa J."/>
            <person name="Kobayashi H."/>
            <person name="Tanizawa Y."/>
            <person name="Uchino A."/>
            <person name="Tanaka F."/>
            <person name="Urashima Y."/>
            <person name="Miura S."/>
            <person name="Sakamoto M."/>
            <person name="Ohkuma M."/>
            <person name="Tohno M."/>
        </authorList>
    </citation>
    <scope>NUCLEOTIDE SEQUENCE</scope>
    <source>
        <strain evidence="2">D1-1</strain>
    </source>
</reference>
<dbReference type="EMBL" id="BQXY01000012">
    <property type="protein sequence ID" value="GKU27459.1"/>
    <property type="molecule type" value="Genomic_DNA"/>
</dbReference>
<keyword evidence="3" id="KW-1185">Reference proteome</keyword>
<proteinExistence type="predicted"/>
<dbReference type="SUPFAM" id="SSF52141">
    <property type="entry name" value="Uracil-DNA glycosylase-like"/>
    <property type="match status" value="1"/>
</dbReference>
<gene>
    <name evidence="2" type="ORF">CFOLD11_42860</name>
</gene>
<dbReference type="Pfam" id="PF03167">
    <property type="entry name" value="UDG"/>
    <property type="match status" value="1"/>
</dbReference>
<dbReference type="Proteomes" id="UP001057868">
    <property type="component" value="Unassembled WGS sequence"/>
</dbReference>
<comment type="caution">
    <text evidence="2">The sequence shown here is derived from an EMBL/GenBank/DDBJ whole genome shotgun (WGS) entry which is preliminary data.</text>
</comment>
<name>A0A9W5Y650_9CLOT</name>
<evidence type="ECO:0000313" key="3">
    <source>
        <dbReference type="Proteomes" id="UP001057868"/>
    </source>
</evidence>
<dbReference type="RefSeq" id="WP_261854322.1">
    <property type="nucleotide sequence ID" value="NZ_BQXY01000012.1"/>
</dbReference>
<dbReference type="Gene3D" id="3.40.470.10">
    <property type="entry name" value="Uracil-DNA glycosylase-like domain"/>
    <property type="match status" value="1"/>
</dbReference>
<organism evidence="2 3">
    <name type="scientific">Clostridium folliculivorans</name>
    <dbReference type="NCBI Taxonomy" id="2886038"/>
    <lineage>
        <taxon>Bacteria</taxon>
        <taxon>Bacillati</taxon>
        <taxon>Bacillota</taxon>
        <taxon>Clostridia</taxon>
        <taxon>Eubacteriales</taxon>
        <taxon>Clostridiaceae</taxon>
        <taxon>Clostridium</taxon>
    </lineage>
</organism>
<feature type="domain" description="Uracil-DNA glycosylase-like" evidence="1">
    <location>
        <begin position="47"/>
        <end position="213"/>
    </location>
</feature>
<evidence type="ECO:0000313" key="2">
    <source>
        <dbReference type="EMBL" id="GKU27459.1"/>
    </source>
</evidence>
<dbReference type="InterPro" id="IPR005122">
    <property type="entry name" value="Uracil-DNA_glycosylase-like"/>
</dbReference>
<sequence>MIDNFRAFIEELANTEVTPNVYNQYSYDFKESYIRRDNLLIYLQQMGKIKPKIILVGEAVGYRGSRLTGVPFTSEHLLMNNVNGLDLFGKEKGYRLVSENDKLLKEATSTIIWSTLVKYDLIMLAWNAFPFHPYKEGNEESNRTPIKKELQIGEKALIKIIEMFNINKVVAMGNKAEESLNKLGISCIKVRHPAQGGKNEFEKGIKAIKEVMNEYFRI</sequence>
<evidence type="ECO:0000259" key="1">
    <source>
        <dbReference type="Pfam" id="PF03167"/>
    </source>
</evidence>